<dbReference type="InterPro" id="IPR024953">
    <property type="entry name" value="PP_kinase_middle"/>
</dbReference>
<keyword evidence="13" id="KW-1185">Reference proteome</keyword>
<dbReference type="PANTHER" id="PTHR30218">
    <property type="entry name" value="POLYPHOSPHATE KINASE"/>
    <property type="match status" value="1"/>
</dbReference>
<dbReference type="InterPro" id="IPR036832">
    <property type="entry name" value="PPK_N_dom_sf"/>
</dbReference>
<comment type="catalytic activity">
    <reaction evidence="6 7">
        <text>[phosphate](n) + ATP = [phosphate](n+1) + ADP</text>
        <dbReference type="Rhea" id="RHEA:19573"/>
        <dbReference type="Rhea" id="RHEA-COMP:9859"/>
        <dbReference type="Rhea" id="RHEA-COMP:14280"/>
        <dbReference type="ChEBI" id="CHEBI:16838"/>
        <dbReference type="ChEBI" id="CHEBI:30616"/>
        <dbReference type="ChEBI" id="CHEBI:456216"/>
        <dbReference type="EC" id="2.7.4.1"/>
    </reaction>
</comment>
<dbReference type="Gene3D" id="1.20.58.310">
    <property type="entry name" value="Polyphosphate kinase N-terminal domain"/>
    <property type="match status" value="1"/>
</dbReference>
<name>G9WX94_9FIRM</name>
<dbReference type="GO" id="GO:0005524">
    <property type="term" value="F:ATP binding"/>
    <property type="evidence" value="ECO:0007669"/>
    <property type="project" value="UniProtKB-KW"/>
</dbReference>
<dbReference type="GO" id="GO:0008976">
    <property type="term" value="F:polyphosphate kinase activity"/>
    <property type="evidence" value="ECO:0007669"/>
    <property type="project" value="UniProtKB-UniRule"/>
</dbReference>
<evidence type="ECO:0000259" key="11">
    <source>
        <dbReference type="Pfam" id="PF17941"/>
    </source>
</evidence>
<feature type="domain" description="Polyphosphate kinase N-terminal" evidence="9">
    <location>
        <begin position="8"/>
        <end position="114"/>
    </location>
</feature>
<dbReference type="PIRSF" id="PIRSF015589">
    <property type="entry name" value="PP_kinase"/>
    <property type="match status" value="1"/>
</dbReference>
<comment type="function">
    <text evidence="6 7">Catalyzes the reversible transfer of the terminal phosphate of ATP to form a long-chain polyphosphate (polyP).</text>
</comment>
<evidence type="ECO:0000256" key="1">
    <source>
        <dbReference type="ARBA" id="ARBA00022553"/>
    </source>
</evidence>
<keyword evidence="3 6" id="KW-0547">Nucleotide-binding</keyword>
<dbReference type="Pfam" id="PF02503">
    <property type="entry name" value="PP_kinase"/>
    <property type="match status" value="1"/>
</dbReference>
<dbReference type="Pfam" id="PF17941">
    <property type="entry name" value="PP_kinase_C_1"/>
    <property type="match status" value="1"/>
</dbReference>
<dbReference type="InterPro" id="IPR025200">
    <property type="entry name" value="PPK_C_dom2"/>
</dbReference>
<evidence type="ECO:0000256" key="7">
    <source>
        <dbReference type="RuleBase" id="RU003800"/>
    </source>
</evidence>
<evidence type="ECO:0000256" key="2">
    <source>
        <dbReference type="ARBA" id="ARBA00022679"/>
    </source>
</evidence>
<dbReference type="SUPFAM" id="SSF143724">
    <property type="entry name" value="PHP14-like"/>
    <property type="match status" value="1"/>
</dbReference>
<dbReference type="InterPro" id="IPR041108">
    <property type="entry name" value="PP_kinase_C_1"/>
</dbReference>
<dbReference type="CDD" id="cd09169">
    <property type="entry name" value="PLDc_PPK1_C2_unchar"/>
    <property type="match status" value="1"/>
</dbReference>
<gene>
    <name evidence="6" type="primary">ppk</name>
    <name evidence="12" type="ORF">HMPREF9624_01468</name>
</gene>
<protein>
    <recommendedName>
        <fullName evidence="6 7">Polyphosphate kinase</fullName>
        <ecNumber evidence="6 7">2.7.4.1</ecNumber>
    </recommendedName>
    <alternativeName>
        <fullName evidence="6">ATP-polyphosphate phosphotransferase</fullName>
    </alternativeName>
    <alternativeName>
        <fullName evidence="6">Polyphosphoric acid kinase</fullName>
    </alternativeName>
</protein>
<evidence type="ECO:0000256" key="4">
    <source>
        <dbReference type="ARBA" id="ARBA00022777"/>
    </source>
</evidence>
<keyword evidence="6" id="KW-0479">Metal-binding</keyword>
<feature type="domain" description="Polyphosphate kinase C-terminal" evidence="10">
    <location>
        <begin position="501"/>
        <end position="672"/>
    </location>
</feature>
<dbReference type="RefSeq" id="WP_009537233.1">
    <property type="nucleotide sequence ID" value="NZ_JH414505.1"/>
</dbReference>
<feature type="binding site" evidence="6">
    <location>
        <position position="590"/>
    </location>
    <ligand>
        <name>ATP</name>
        <dbReference type="ChEBI" id="CHEBI:30616"/>
    </ligand>
</feature>
<dbReference type="Gene3D" id="3.30.870.10">
    <property type="entry name" value="Endonuclease Chain A"/>
    <property type="match status" value="2"/>
</dbReference>
<dbReference type="EC" id="2.7.4.1" evidence="6 7"/>
<dbReference type="Pfam" id="PF13089">
    <property type="entry name" value="PP_kinase_N"/>
    <property type="match status" value="1"/>
</dbReference>
<accession>G9WX94</accession>
<keyword evidence="2 6" id="KW-0808">Transferase</keyword>
<dbReference type="GO" id="GO:0006799">
    <property type="term" value="P:polyphosphate biosynthetic process"/>
    <property type="evidence" value="ECO:0007669"/>
    <property type="project" value="UniProtKB-UniRule"/>
</dbReference>
<organism evidence="12 13">
    <name type="scientific">Oribacterium asaccharolyticum ACB7</name>
    <dbReference type="NCBI Taxonomy" id="796944"/>
    <lineage>
        <taxon>Bacteria</taxon>
        <taxon>Bacillati</taxon>
        <taxon>Bacillota</taxon>
        <taxon>Clostridia</taxon>
        <taxon>Lachnospirales</taxon>
        <taxon>Lachnospiraceae</taxon>
        <taxon>Oribacterium</taxon>
    </lineage>
</organism>
<keyword evidence="6" id="KW-0460">Magnesium</keyword>
<feature type="domain" description="Polyphosphate kinase C-terminal" evidence="11">
    <location>
        <begin position="329"/>
        <end position="489"/>
    </location>
</feature>
<comment type="PTM">
    <text evidence="6 7">An intermediate of this reaction is the autophosphorylated ppk in which a phosphate is covalently linked to a histidine residue through a N-P bond.</text>
</comment>
<dbReference type="InterPro" id="IPR036830">
    <property type="entry name" value="PP_kinase_middle_dom_sf"/>
</dbReference>
<comment type="similarity">
    <text evidence="6 7">Belongs to the polyphosphate kinase 1 (PPK1) family.</text>
</comment>
<feature type="binding site" evidence="6">
    <location>
        <position position="562"/>
    </location>
    <ligand>
        <name>ATP</name>
        <dbReference type="ChEBI" id="CHEBI:30616"/>
    </ligand>
</feature>
<dbReference type="Proteomes" id="UP000003527">
    <property type="component" value="Unassembled WGS sequence"/>
</dbReference>
<dbReference type="SUPFAM" id="SSF56024">
    <property type="entry name" value="Phospholipase D/nuclease"/>
    <property type="match status" value="2"/>
</dbReference>
<reference evidence="12 13" key="1">
    <citation type="submission" date="2011-08" db="EMBL/GenBank/DDBJ databases">
        <title>The Genome Sequence of Oribacterium sp. ACB7.</title>
        <authorList>
            <consortium name="The Broad Institute Genome Sequencing Platform"/>
            <person name="Earl A."/>
            <person name="Ward D."/>
            <person name="Feldgarden M."/>
            <person name="Gevers D."/>
            <person name="Sizova M."/>
            <person name="Hazen A."/>
            <person name="Epstein S."/>
            <person name="Young S.K."/>
            <person name="Zeng Q."/>
            <person name="Gargeya S."/>
            <person name="Fitzgerald M."/>
            <person name="Haas B."/>
            <person name="Abouelleil A."/>
            <person name="Alvarado L."/>
            <person name="Arachchi H.M."/>
            <person name="Berlin A."/>
            <person name="Brown A."/>
            <person name="Chapman S.B."/>
            <person name="Chen Z."/>
            <person name="Dunbar C."/>
            <person name="Freedman E."/>
            <person name="Gearin G."/>
            <person name="Gellesch M."/>
            <person name="Goldberg J."/>
            <person name="Griggs A."/>
            <person name="Gujja S."/>
            <person name="Heiman D."/>
            <person name="Howarth C."/>
            <person name="Larson L."/>
            <person name="Lui A."/>
            <person name="MacDonald P.J.P."/>
            <person name="Montmayeur A."/>
            <person name="Murphy C."/>
            <person name="Neiman D."/>
            <person name="Pearson M."/>
            <person name="Priest M."/>
            <person name="Roberts A."/>
            <person name="Saif S."/>
            <person name="Shea T."/>
            <person name="Shenoy N."/>
            <person name="Sisk P."/>
            <person name="Stolte C."/>
            <person name="Sykes S."/>
            <person name="Wortman J."/>
            <person name="Nusbaum C."/>
            <person name="Birren B."/>
        </authorList>
    </citation>
    <scope>NUCLEOTIDE SEQUENCE [LARGE SCALE GENOMIC DNA]</scope>
    <source>
        <strain evidence="12 13">ACB7</strain>
    </source>
</reference>
<dbReference type="Pfam" id="PF13090">
    <property type="entry name" value="PP_kinase_C"/>
    <property type="match status" value="1"/>
</dbReference>
<dbReference type="PATRIC" id="fig|796944.3.peg.2223"/>
<dbReference type="AlphaFoldDB" id="G9WX94"/>
<dbReference type="GO" id="GO:0046872">
    <property type="term" value="F:metal ion binding"/>
    <property type="evidence" value="ECO:0007669"/>
    <property type="project" value="UniProtKB-KW"/>
</dbReference>
<dbReference type="PANTHER" id="PTHR30218:SF0">
    <property type="entry name" value="POLYPHOSPHATE KINASE"/>
    <property type="match status" value="1"/>
</dbReference>
<feature type="binding site" evidence="6">
    <location>
        <position position="373"/>
    </location>
    <ligand>
        <name>Mg(2+)</name>
        <dbReference type="ChEBI" id="CHEBI:18420"/>
    </ligand>
</feature>
<proteinExistence type="inferred from homology"/>
<feature type="active site" description="Phosphohistidine intermediate" evidence="6">
    <location>
        <position position="433"/>
    </location>
</feature>
<feature type="binding site" evidence="6">
    <location>
        <position position="466"/>
    </location>
    <ligand>
        <name>ATP</name>
        <dbReference type="ChEBI" id="CHEBI:30616"/>
    </ligand>
</feature>
<evidence type="ECO:0000313" key="13">
    <source>
        <dbReference type="Proteomes" id="UP000003527"/>
    </source>
</evidence>
<dbReference type="NCBIfam" id="TIGR03705">
    <property type="entry name" value="poly_P_kin"/>
    <property type="match status" value="1"/>
</dbReference>
<dbReference type="NCBIfam" id="NF003921">
    <property type="entry name" value="PRK05443.2-2"/>
    <property type="match status" value="1"/>
</dbReference>
<dbReference type="HAMAP" id="MF_00347">
    <property type="entry name" value="Polyphosphate_kinase"/>
    <property type="match status" value="1"/>
</dbReference>
<comment type="cofactor">
    <cofactor evidence="6">
        <name>Mg(2+)</name>
        <dbReference type="ChEBI" id="CHEBI:18420"/>
    </cofactor>
</comment>
<keyword evidence="1 6" id="KW-0597">Phosphoprotein</keyword>
<dbReference type="HOGENOM" id="CLU_009678_5_0_9"/>
<keyword evidence="4 6" id="KW-0418">Kinase</keyword>
<evidence type="ECO:0000256" key="3">
    <source>
        <dbReference type="ARBA" id="ARBA00022741"/>
    </source>
</evidence>
<keyword evidence="5 6" id="KW-0067">ATP-binding</keyword>
<dbReference type="InterPro" id="IPR025198">
    <property type="entry name" value="PPK_N_dom"/>
</dbReference>
<dbReference type="Gene3D" id="3.30.1840.10">
    <property type="entry name" value="Polyphosphate kinase middle domain"/>
    <property type="match status" value="1"/>
</dbReference>
<evidence type="ECO:0000259" key="8">
    <source>
        <dbReference type="Pfam" id="PF02503"/>
    </source>
</evidence>
<sequence>MKDNRQCYRNRELSWLLFNERVLNEAANPRVPLMERLQFVSIYQTNLDEFFMVRVGTLMEQMNGKKTTKDNKTGLSSKEQIALILEEVERLELKRKEIYEQLMGELEPAGIHIINFQKLSKQEQSQLEAYFDKAIRPYLSPMIVGKQQPFPFLQNRELYAVARLETKGGKKRIGIVPCWNPVFKRLIEIPGRKGYHMLSEELILHFVSKLYPAYQIREKSIIRITRNADIDAGDVYDEDLDYRGMMEQLLKKRKRLNPVRLELSRDLHKSIKKKLAKFLGISEEHVLHCGTPLDLSYLFTLQNTMREHQEWYYPKYSPRMSPEIRRDENILSQVERRDILLSYPYESMKNFISFLQAAAVDSSVRSIKITLYRMANHSQIVDALCEAAENGKEVLALVELRARFDEAANIEMSRRLEDAGCQVIYGLPDYKVHSKLCLITKQTEEGVSFLTQIGTGNYNEKTATLYTDLSLMTANQAIGRDALEVFRTLLLGETVEESSALLVAPKGLQNAILEKIAAEGRKAEAGRGAYIGLKLNALTDKDIIDALIEASQKGVVIQLLIRGICCLIPGIPGKTENIQVHSIVGRFLEHSRIYRFGQGEEEEIYIASADFMTRNTLRRVEVAAPIYDERCRMRVREIFDLGFKDTEKGKWLLSDGLYHDPEGVQEERFNSQDFFYREAYRNLE</sequence>
<evidence type="ECO:0000256" key="5">
    <source>
        <dbReference type="ARBA" id="ARBA00022840"/>
    </source>
</evidence>
<feature type="binding site" evidence="6">
    <location>
        <position position="46"/>
    </location>
    <ligand>
        <name>ATP</name>
        <dbReference type="ChEBI" id="CHEBI:30616"/>
    </ligand>
</feature>
<evidence type="ECO:0000259" key="10">
    <source>
        <dbReference type="Pfam" id="PF13090"/>
    </source>
</evidence>
<dbReference type="SUPFAM" id="SSF140356">
    <property type="entry name" value="PPK N-terminal domain-like"/>
    <property type="match status" value="1"/>
</dbReference>
<dbReference type="GO" id="GO:0009358">
    <property type="term" value="C:polyphosphate kinase complex"/>
    <property type="evidence" value="ECO:0007669"/>
    <property type="project" value="InterPro"/>
</dbReference>
<feature type="domain" description="Polyphosphate kinase middle" evidence="8">
    <location>
        <begin position="123"/>
        <end position="301"/>
    </location>
</feature>
<feature type="binding site" evidence="6">
    <location>
        <position position="403"/>
    </location>
    <ligand>
        <name>Mg(2+)</name>
        <dbReference type="ChEBI" id="CHEBI:18420"/>
    </ligand>
</feature>
<evidence type="ECO:0000313" key="12">
    <source>
        <dbReference type="EMBL" id="EHL09427.1"/>
    </source>
</evidence>
<comment type="caution">
    <text evidence="12">The sequence shown here is derived from an EMBL/GenBank/DDBJ whole genome shotgun (WGS) entry which is preliminary data.</text>
</comment>
<dbReference type="NCBIfam" id="NF003917">
    <property type="entry name" value="PRK05443.1-1"/>
    <property type="match status" value="1"/>
</dbReference>
<dbReference type="InterPro" id="IPR003414">
    <property type="entry name" value="PP_kinase"/>
</dbReference>
<evidence type="ECO:0000259" key="9">
    <source>
        <dbReference type="Pfam" id="PF13089"/>
    </source>
</evidence>
<dbReference type="EMBL" id="AFZD01000021">
    <property type="protein sequence ID" value="EHL09427.1"/>
    <property type="molecule type" value="Genomic_DNA"/>
</dbReference>
<evidence type="ECO:0000256" key="6">
    <source>
        <dbReference type="HAMAP-Rule" id="MF_00347"/>
    </source>
</evidence>